<proteinExistence type="predicted"/>
<dbReference type="GeneID" id="113600107"/>
<evidence type="ECO:0000313" key="3">
    <source>
        <dbReference type="RefSeq" id="XP_053063088.1"/>
    </source>
</evidence>
<feature type="region of interest" description="Disordered" evidence="1">
    <location>
        <begin position="1"/>
        <end position="168"/>
    </location>
</feature>
<organism evidence="2 3">
    <name type="scientific">Acinonyx jubatus</name>
    <name type="common">Cheetah</name>
    <dbReference type="NCBI Taxonomy" id="32536"/>
    <lineage>
        <taxon>Eukaryota</taxon>
        <taxon>Metazoa</taxon>
        <taxon>Chordata</taxon>
        <taxon>Craniata</taxon>
        <taxon>Vertebrata</taxon>
        <taxon>Euteleostomi</taxon>
        <taxon>Mammalia</taxon>
        <taxon>Eutheria</taxon>
        <taxon>Laurasiatheria</taxon>
        <taxon>Carnivora</taxon>
        <taxon>Feliformia</taxon>
        <taxon>Felidae</taxon>
        <taxon>Felinae</taxon>
        <taxon>Acinonyx</taxon>
    </lineage>
</organism>
<name>A0ABM3NUI4_ACIJB</name>
<evidence type="ECO:0000256" key="1">
    <source>
        <dbReference type="SAM" id="MobiDB-lite"/>
    </source>
</evidence>
<dbReference type="RefSeq" id="XP_053063088.1">
    <property type="nucleotide sequence ID" value="XM_053207113.1"/>
</dbReference>
<feature type="compositionally biased region" description="Basic and acidic residues" evidence="1">
    <location>
        <begin position="1"/>
        <end position="15"/>
    </location>
</feature>
<sequence length="234" mass="24796">MGDARVKSDGSLEKDDSYDDGCYVGNQSCGPKAATSRRPRWPRATSSVPAAGALARKARVRPEGQLPAAPADGILQGGQMAEARPWVPGSPSRAQTSPARHLARPSEHSPQGRAATRTETETPPPPPAVEIRLGPTAAHASSVRRTQMPLPALSSLPEPQGPSGATDKETWSLTLNAAAPWGPQISEPTAVLRLSEVVKLQKHASSRLAEPLPTTHLISVRSVFRDPQIPQDAF</sequence>
<keyword evidence="2" id="KW-1185">Reference proteome</keyword>
<reference evidence="3" key="1">
    <citation type="submission" date="2025-08" db="UniProtKB">
        <authorList>
            <consortium name="RefSeq"/>
        </authorList>
    </citation>
    <scope>IDENTIFICATION</scope>
    <source>
        <tissue evidence="3">Blood</tissue>
    </source>
</reference>
<dbReference type="Proteomes" id="UP001652583">
    <property type="component" value="Chromosome D2"/>
</dbReference>
<gene>
    <name evidence="3" type="primary">LOC113600107</name>
</gene>
<evidence type="ECO:0000313" key="2">
    <source>
        <dbReference type="Proteomes" id="UP001652583"/>
    </source>
</evidence>
<accession>A0ABM3NUI4</accession>
<protein>
    <submittedName>
        <fullName evidence="3">Uncharacterized protein LOC113600107</fullName>
    </submittedName>
</protein>